<dbReference type="Proteomes" id="UP001311915">
    <property type="component" value="Unassembled WGS sequence"/>
</dbReference>
<dbReference type="Pfam" id="PF18044">
    <property type="entry name" value="zf-CCCH_4"/>
    <property type="match status" value="1"/>
</dbReference>
<feature type="zinc finger region" description="C3H1-type" evidence="5">
    <location>
        <begin position="216"/>
        <end position="244"/>
    </location>
</feature>
<evidence type="ECO:0000256" key="2">
    <source>
        <dbReference type="ARBA" id="ARBA00022737"/>
    </source>
</evidence>
<evidence type="ECO:0000313" key="7">
    <source>
        <dbReference type="EMBL" id="KAK4726822.1"/>
    </source>
</evidence>
<evidence type="ECO:0000256" key="5">
    <source>
        <dbReference type="PROSITE-ProRule" id="PRU00723"/>
    </source>
</evidence>
<dbReference type="PANTHER" id="PTHR12547:SF121">
    <property type="entry name" value="ZINC FINGER CCCH DOMAIN-CONTAINING PROTEIN 39"/>
    <property type="match status" value="1"/>
</dbReference>
<sequence length="300" mass="34904">MSYFDQPPHPPHFMPIPFADGNAGGVWPHSLMNYDRFESYCQFDHAPFFKRLTDYDNNLPNSITFSAIKSRVNSPNLQESKVISHIFYKTRMCANFLKETCKNGENCTLAHDVEDLREPPPNWQDLVSVKDRELNEDKEKMNRMKICKIFYDGEEYPYVHKCKFHHEHPPKFKTNMPKDMESFAISIETIGSISYPRMIGNSKHENDIVCFEMPTYLKINICIKWEIIGQCPFRDRCHFAHAQSEFQAPVLMNSVPITPRPFSAPLVANTVVNAFVKEEEGEKKILKWKPSKKIAEIYGD</sequence>
<name>A0AAV9LR37_9SOLN</name>
<dbReference type="GO" id="GO:0008270">
    <property type="term" value="F:zinc ion binding"/>
    <property type="evidence" value="ECO:0007669"/>
    <property type="project" value="UniProtKB-KW"/>
</dbReference>
<dbReference type="InterPro" id="IPR045877">
    <property type="entry name" value="ZFP36-like"/>
</dbReference>
<evidence type="ECO:0000256" key="4">
    <source>
        <dbReference type="ARBA" id="ARBA00022833"/>
    </source>
</evidence>
<comment type="caution">
    <text evidence="7">The sequence shown here is derived from an EMBL/GenBank/DDBJ whole genome shotgun (WGS) entry which is preliminary data.</text>
</comment>
<keyword evidence="4 5" id="KW-0862">Zinc</keyword>
<evidence type="ECO:0000259" key="6">
    <source>
        <dbReference type="PROSITE" id="PS50103"/>
    </source>
</evidence>
<feature type="domain" description="C3H1-type" evidence="6">
    <location>
        <begin position="216"/>
        <end position="244"/>
    </location>
</feature>
<evidence type="ECO:0000256" key="1">
    <source>
        <dbReference type="ARBA" id="ARBA00022723"/>
    </source>
</evidence>
<dbReference type="AlphaFoldDB" id="A0AAV9LR37"/>
<reference evidence="7 8" key="1">
    <citation type="submission" date="2023-10" db="EMBL/GenBank/DDBJ databases">
        <title>Genome-Wide Identification Analysis in wild type Solanum Pinnatisectum Reveals Some Genes Defensing Phytophthora Infestans.</title>
        <authorList>
            <person name="Sun C."/>
        </authorList>
    </citation>
    <scope>NUCLEOTIDE SEQUENCE [LARGE SCALE GENOMIC DNA]</scope>
    <source>
        <strain evidence="7">LQN</strain>
        <tissue evidence="7">Leaf</tissue>
    </source>
</reference>
<evidence type="ECO:0000256" key="3">
    <source>
        <dbReference type="ARBA" id="ARBA00022771"/>
    </source>
</evidence>
<dbReference type="InterPro" id="IPR036855">
    <property type="entry name" value="Znf_CCCH_sf"/>
</dbReference>
<organism evidence="7 8">
    <name type="scientific">Solanum pinnatisectum</name>
    <name type="common">tansyleaf nightshade</name>
    <dbReference type="NCBI Taxonomy" id="50273"/>
    <lineage>
        <taxon>Eukaryota</taxon>
        <taxon>Viridiplantae</taxon>
        <taxon>Streptophyta</taxon>
        <taxon>Embryophyta</taxon>
        <taxon>Tracheophyta</taxon>
        <taxon>Spermatophyta</taxon>
        <taxon>Magnoliopsida</taxon>
        <taxon>eudicotyledons</taxon>
        <taxon>Gunneridae</taxon>
        <taxon>Pentapetalae</taxon>
        <taxon>asterids</taxon>
        <taxon>lamiids</taxon>
        <taxon>Solanales</taxon>
        <taxon>Solanaceae</taxon>
        <taxon>Solanoideae</taxon>
        <taxon>Solaneae</taxon>
        <taxon>Solanum</taxon>
    </lineage>
</organism>
<dbReference type="PANTHER" id="PTHR12547">
    <property type="entry name" value="CCCH ZINC FINGER/TIS11-RELATED"/>
    <property type="match status" value="1"/>
</dbReference>
<dbReference type="InterPro" id="IPR000571">
    <property type="entry name" value="Znf_CCCH"/>
</dbReference>
<protein>
    <recommendedName>
        <fullName evidence="6">C3H1-type domain-containing protein</fullName>
    </recommendedName>
</protein>
<feature type="zinc finger region" description="C3H1-type" evidence="5">
    <location>
        <begin position="87"/>
        <end position="114"/>
    </location>
</feature>
<dbReference type="PROSITE" id="PS50103">
    <property type="entry name" value="ZF_C3H1"/>
    <property type="match status" value="2"/>
</dbReference>
<keyword evidence="3 5" id="KW-0863">Zinc-finger</keyword>
<evidence type="ECO:0000313" key="8">
    <source>
        <dbReference type="Proteomes" id="UP001311915"/>
    </source>
</evidence>
<dbReference type="GO" id="GO:0003729">
    <property type="term" value="F:mRNA binding"/>
    <property type="evidence" value="ECO:0007669"/>
    <property type="project" value="InterPro"/>
</dbReference>
<dbReference type="SUPFAM" id="SSF90229">
    <property type="entry name" value="CCCH zinc finger"/>
    <property type="match status" value="2"/>
</dbReference>
<dbReference type="SMART" id="SM00356">
    <property type="entry name" value="ZnF_C3H1"/>
    <property type="match status" value="2"/>
</dbReference>
<dbReference type="Gene3D" id="4.10.1000.10">
    <property type="entry name" value="Zinc finger, CCCH-type"/>
    <property type="match status" value="2"/>
</dbReference>
<keyword evidence="2" id="KW-0677">Repeat</keyword>
<dbReference type="Pfam" id="PF00642">
    <property type="entry name" value="zf-CCCH"/>
    <property type="match status" value="1"/>
</dbReference>
<feature type="domain" description="C3H1-type" evidence="6">
    <location>
        <begin position="87"/>
        <end position="114"/>
    </location>
</feature>
<keyword evidence="1 5" id="KW-0479">Metal-binding</keyword>
<keyword evidence="8" id="KW-1185">Reference proteome</keyword>
<accession>A0AAV9LR37</accession>
<gene>
    <name evidence="7" type="ORF">R3W88_031739</name>
</gene>
<dbReference type="EMBL" id="JAWPEI010000005">
    <property type="protein sequence ID" value="KAK4726822.1"/>
    <property type="molecule type" value="Genomic_DNA"/>
</dbReference>
<dbReference type="InterPro" id="IPR041367">
    <property type="entry name" value="Znf-CCCH_4"/>
</dbReference>
<proteinExistence type="predicted"/>